<dbReference type="RefSeq" id="XP_060419812.1">
    <property type="nucleotide sequence ID" value="XM_060551531.1"/>
</dbReference>
<name>A0AAD8VC47_9PEZI</name>
<dbReference type="GeneID" id="85435771"/>
<dbReference type="EMBL" id="JAHLJV010000003">
    <property type="protein sequence ID" value="KAK1599150.1"/>
    <property type="molecule type" value="Genomic_DNA"/>
</dbReference>
<evidence type="ECO:0000313" key="1">
    <source>
        <dbReference type="EMBL" id="KAK1599150.1"/>
    </source>
</evidence>
<proteinExistence type="predicted"/>
<reference evidence="1" key="1">
    <citation type="submission" date="2021-06" db="EMBL/GenBank/DDBJ databases">
        <title>Comparative genomics, transcriptomics and evolutionary studies reveal genomic signatures of adaptation to plant cell wall in hemibiotrophic fungi.</title>
        <authorList>
            <consortium name="DOE Joint Genome Institute"/>
            <person name="Baroncelli R."/>
            <person name="Diaz J.F."/>
            <person name="Benocci T."/>
            <person name="Peng M."/>
            <person name="Battaglia E."/>
            <person name="Haridas S."/>
            <person name="Andreopoulos W."/>
            <person name="Labutti K."/>
            <person name="Pangilinan J."/>
            <person name="Floch G.L."/>
            <person name="Makela M.R."/>
            <person name="Henrissat B."/>
            <person name="Grigoriev I.V."/>
            <person name="Crouch J.A."/>
            <person name="De Vries R.P."/>
            <person name="Sukno S.A."/>
            <person name="Thon M.R."/>
        </authorList>
    </citation>
    <scope>NUCLEOTIDE SEQUENCE</scope>
    <source>
        <strain evidence="1">CBS 125086</strain>
    </source>
</reference>
<sequence length="180" mass="20483">MRRRCMGSLHLVAYHVSSSSLHLCQLHYTTVHPPPYTSRLTFATISTTQPGTPFPQWAPWHTNESRDVSGSCPSFTKLKCVLPRNLMHWSYELAALRMTRSSQSRDRHGTWHSPDRVCTYGDSSEMYYINADNQGQRPTRGFVPGEGSSTFERSRTRCNLSTELLLNNMVRYSVPVLSLG</sequence>
<protein>
    <submittedName>
        <fullName evidence="1">Uncharacterized protein</fullName>
    </submittedName>
</protein>
<evidence type="ECO:0000313" key="2">
    <source>
        <dbReference type="Proteomes" id="UP001230504"/>
    </source>
</evidence>
<organism evidence="1 2">
    <name type="scientific">Colletotrichum navitas</name>
    <dbReference type="NCBI Taxonomy" id="681940"/>
    <lineage>
        <taxon>Eukaryota</taxon>
        <taxon>Fungi</taxon>
        <taxon>Dikarya</taxon>
        <taxon>Ascomycota</taxon>
        <taxon>Pezizomycotina</taxon>
        <taxon>Sordariomycetes</taxon>
        <taxon>Hypocreomycetidae</taxon>
        <taxon>Glomerellales</taxon>
        <taxon>Glomerellaceae</taxon>
        <taxon>Colletotrichum</taxon>
        <taxon>Colletotrichum graminicola species complex</taxon>
    </lineage>
</organism>
<comment type="caution">
    <text evidence="1">The sequence shown here is derived from an EMBL/GenBank/DDBJ whole genome shotgun (WGS) entry which is preliminary data.</text>
</comment>
<accession>A0AAD8VC47</accession>
<keyword evidence="2" id="KW-1185">Reference proteome</keyword>
<dbReference type="AlphaFoldDB" id="A0AAD8VC47"/>
<dbReference type="Proteomes" id="UP001230504">
    <property type="component" value="Unassembled WGS sequence"/>
</dbReference>
<gene>
    <name evidence="1" type="ORF">LY79DRAFT_209934</name>
</gene>